<dbReference type="Proteomes" id="UP000268059">
    <property type="component" value="Chromosome"/>
</dbReference>
<sequence>MSKGTVISDEAIKILSANKFVKLVRSNRISFTYEFRIMMWERWIKYKSISSIREVMKENGIDYSLFNAQIISRIQRNFKRDGKPTNGRMGNSAKRNKTDKNYDQFLVSTGKFIRARRGISFSKDYTEKLYSLYPDQAIEDVLKSDGFDPERIGYQRIHALKRVFDGDIEPHEKQTFDQNIIEEYTDHPMVERITAHRIKLTDVFYSEASIFSDMHINDILKIFDIDSAILTISTKQRIKKQITQSDHTCSIHLEAGSSDRLKAIALNLYEALYNKMACFLKSISQCIWDLSASLRREAFIMLDSLADSHIMPLSQIISEAGLSRSTFYSILRNDAYGRYEELRNQNEEEEVRAIIDTMNYKGYPKGKRTIHMMMPEITGKSFSIKKIARLMRKHGLNSGVRAPRQSLKAAREHLEKYKCPNLLKRKFRLAMPFTHILTDVSYLFFGANGRGYLSAVKDAVTGRILAAVVSENNDSAMTMETLKQLERYTFRDNAIFHSDQGALYLNEAFQKKVKELGFRESMSRRGICEDNSSQESFFGHFKDECDYTSCSSIEELREMVLSYVEYYNNERPQWTRNKMTPVKYESYLEAMPPEQFDLYMSKETDKYEKTKALATKRAKARANLILS</sequence>
<dbReference type="PROSITE" id="PS50994">
    <property type="entry name" value="INTEGRASE"/>
    <property type="match status" value="1"/>
</dbReference>
<dbReference type="AlphaFoldDB" id="A0A3G9J993"/>
<dbReference type="PANTHER" id="PTHR46889">
    <property type="entry name" value="TRANSPOSASE INSF FOR INSERTION SEQUENCE IS3B-RELATED"/>
    <property type="match status" value="1"/>
</dbReference>
<dbReference type="InterPro" id="IPR012337">
    <property type="entry name" value="RNaseH-like_sf"/>
</dbReference>
<dbReference type="InterPro" id="IPR001584">
    <property type="entry name" value="Integrase_cat-core"/>
</dbReference>
<dbReference type="EMBL" id="AP019309">
    <property type="protein sequence ID" value="BBH26486.1"/>
    <property type="molecule type" value="Genomic_DNA"/>
</dbReference>
<reference evidence="4 6" key="1">
    <citation type="submission" date="2018-11" db="EMBL/GenBank/DDBJ databases">
        <title>Novel Erysipelotrichaceae bacterium isolated from small intestine of a swine.</title>
        <authorList>
            <person name="Kim J.S."/>
            <person name="Choe H."/>
            <person name="Lee Y.R."/>
            <person name="Kim K.M."/>
            <person name="Park D.S."/>
        </authorList>
    </citation>
    <scope>NUCLEOTIDE SEQUENCE [LARGE SCALE GENOMIC DNA]</scope>
    <source>
        <strain evidence="4 6">SG0102</strain>
    </source>
</reference>
<dbReference type="KEGG" id="ebm:SG0102_20600"/>
<name>A0A3G9J993_9FIRM</name>
<dbReference type="SUPFAM" id="SSF53098">
    <property type="entry name" value="Ribonuclease H-like"/>
    <property type="match status" value="1"/>
</dbReference>
<protein>
    <recommendedName>
        <fullName evidence="1">Integrase catalytic domain-containing protein</fullName>
    </recommendedName>
</protein>
<dbReference type="GO" id="GO:0003676">
    <property type="term" value="F:nucleic acid binding"/>
    <property type="evidence" value="ECO:0007669"/>
    <property type="project" value="InterPro"/>
</dbReference>
<dbReference type="InParanoid" id="A0A3G9J993"/>
<dbReference type="InterPro" id="IPR050900">
    <property type="entry name" value="Transposase_IS3/IS150/IS904"/>
</dbReference>
<feature type="domain" description="Integrase catalytic" evidence="1">
    <location>
        <begin position="428"/>
        <end position="589"/>
    </location>
</feature>
<dbReference type="KEGG" id="ebm:SG0102_14200"/>
<evidence type="ECO:0000259" key="1">
    <source>
        <dbReference type="PROSITE" id="PS50994"/>
    </source>
</evidence>
<dbReference type="PANTHER" id="PTHR46889:SF5">
    <property type="entry name" value="INTEGRASE PROTEIN"/>
    <property type="match status" value="1"/>
</dbReference>
<dbReference type="InterPro" id="IPR048020">
    <property type="entry name" value="Transpos_IS3"/>
</dbReference>
<evidence type="ECO:0000313" key="2">
    <source>
        <dbReference type="EMBL" id="BBH26402.1"/>
    </source>
</evidence>
<dbReference type="Pfam" id="PF00665">
    <property type="entry name" value="rve"/>
    <property type="match status" value="1"/>
</dbReference>
<gene>
    <name evidence="2" type="ORF">SG0102_13360</name>
    <name evidence="3" type="ORF">SG0102_14200</name>
    <name evidence="4" type="ORF">SG0102_20600</name>
    <name evidence="5" type="ORF">SG0102_27690</name>
</gene>
<dbReference type="GO" id="GO:0015074">
    <property type="term" value="P:DNA integration"/>
    <property type="evidence" value="ECO:0007669"/>
    <property type="project" value="InterPro"/>
</dbReference>
<dbReference type="InterPro" id="IPR036397">
    <property type="entry name" value="RNaseH_sf"/>
</dbReference>
<organism evidence="4 6">
    <name type="scientific">Intestinibaculum porci</name>
    <dbReference type="NCBI Taxonomy" id="2487118"/>
    <lineage>
        <taxon>Bacteria</taxon>
        <taxon>Bacillati</taxon>
        <taxon>Bacillota</taxon>
        <taxon>Erysipelotrichia</taxon>
        <taxon>Erysipelotrichales</taxon>
        <taxon>Erysipelotrichaceae</taxon>
        <taxon>Intestinibaculum</taxon>
    </lineage>
</organism>
<evidence type="ECO:0000313" key="6">
    <source>
        <dbReference type="Proteomes" id="UP000268059"/>
    </source>
</evidence>
<dbReference type="Gene3D" id="3.30.420.10">
    <property type="entry name" value="Ribonuclease H-like superfamily/Ribonuclease H"/>
    <property type="match status" value="1"/>
</dbReference>
<dbReference type="KEGG" id="ebm:SG0102_27690"/>
<proteinExistence type="predicted"/>
<evidence type="ECO:0000313" key="3">
    <source>
        <dbReference type="EMBL" id="BBH26486.1"/>
    </source>
</evidence>
<evidence type="ECO:0000313" key="5">
    <source>
        <dbReference type="EMBL" id="BBH27835.1"/>
    </source>
</evidence>
<dbReference type="EMBL" id="AP019309">
    <property type="protein sequence ID" value="BBH26402.1"/>
    <property type="molecule type" value="Genomic_DNA"/>
</dbReference>
<dbReference type="EMBL" id="AP019309">
    <property type="protein sequence ID" value="BBH27835.1"/>
    <property type="molecule type" value="Genomic_DNA"/>
</dbReference>
<dbReference type="NCBIfam" id="NF033516">
    <property type="entry name" value="transpos_IS3"/>
    <property type="match status" value="1"/>
</dbReference>
<dbReference type="Pfam" id="PF13333">
    <property type="entry name" value="rve_2"/>
    <property type="match status" value="1"/>
</dbReference>
<keyword evidence="6" id="KW-1185">Reference proteome</keyword>
<dbReference type="KEGG" id="ebm:SG0102_13360"/>
<accession>A0A3G9J993</accession>
<dbReference type="EMBL" id="AP019309">
    <property type="protein sequence ID" value="BBH27126.1"/>
    <property type="molecule type" value="Genomic_DNA"/>
</dbReference>
<evidence type="ECO:0000313" key="4">
    <source>
        <dbReference type="EMBL" id="BBH27126.1"/>
    </source>
</evidence>